<dbReference type="STRING" id="1035839.GCA_000238795_00856"/>
<dbReference type="Proteomes" id="UP000253950">
    <property type="component" value="Unassembled WGS sequence"/>
</dbReference>
<proteinExistence type="predicted"/>
<dbReference type="AlphaFoldDB" id="A0A369YB34"/>
<dbReference type="InterPro" id="IPR035461">
    <property type="entry name" value="GmhA/DiaA"/>
</dbReference>
<dbReference type="PANTHER" id="PTHR30390">
    <property type="entry name" value="SEDOHEPTULOSE 7-PHOSPHATE ISOMERASE / DNAA INITIATOR-ASSOCIATING FACTOR FOR REPLICATION INITIATION"/>
    <property type="match status" value="1"/>
</dbReference>
<organism evidence="2 4">
    <name type="scientific">Haemophilus sputorum</name>
    <dbReference type="NCBI Taxonomy" id="1078480"/>
    <lineage>
        <taxon>Bacteria</taxon>
        <taxon>Pseudomonadati</taxon>
        <taxon>Pseudomonadota</taxon>
        <taxon>Gammaproteobacteria</taxon>
        <taxon>Pasteurellales</taxon>
        <taxon>Pasteurellaceae</taxon>
        <taxon>Haemophilus</taxon>
    </lineage>
</organism>
<dbReference type="InterPro" id="IPR001347">
    <property type="entry name" value="SIS_dom"/>
</dbReference>
<reference evidence="4 5" key="1">
    <citation type="submission" date="2018-05" db="EMBL/GenBank/DDBJ databases">
        <title>Draft Genome Sequences for a Diverse set of 7 Haemophilus Species.</title>
        <authorList>
            <person name="Nichols M."/>
            <person name="Topaz N."/>
            <person name="Wang X."/>
            <person name="Wang X."/>
            <person name="Boxrud D."/>
        </authorList>
    </citation>
    <scope>NUCLEOTIDE SEQUENCE [LARGE SCALE GENOMIC DNA]</scope>
    <source>
        <strain evidence="2 4">C2002001239</strain>
        <strain evidence="3 5">C2015005473</strain>
    </source>
</reference>
<dbReference type="SUPFAM" id="SSF53697">
    <property type="entry name" value="SIS domain"/>
    <property type="match status" value="1"/>
</dbReference>
<dbReference type="Proteomes" id="UP000253872">
    <property type="component" value="Unassembled WGS sequence"/>
</dbReference>
<feature type="domain" description="SIS" evidence="1">
    <location>
        <begin position="34"/>
        <end position="192"/>
    </location>
</feature>
<protein>
    <submittedName>
        <fullName evidence="2">SIS domain-containing protein</fullName>
    </submittedName>
</protein>
<evidence type="ECO:0000313" key="2">
    <source>
        <dbReference type="EMBL" id="RDE70590.1"/>
    </source>
</evidence>
<sequence length="192" mass="21395">MLEKIQAQFNESIQTQIQMANEMPPILNECAQRIVQCLLSDNKIIVCGHGRSYINAQLLVSYLLHRYQLARPSFAAQLLHFDGVLAGVMVEENELAHLYSKQLQAIGKEGDLFITFSPSGNEQAVLNASHAAKNIGMNILAFSSSRNDHTKGLLDDHDLEIIIPSHNEARILESHQFCVNLLGELIDSLLFS</sequence>
<dbReference type="GO" id="GO:1901135">
    <property type="term" value="P:carbohydrate derivative metabolic process"/>
    <property type="evidence" value="ECO:0007669"/>
    <property type="project" value="InterPro"/>
</dbReference>
<name>A0A369YB34_9PAST</name>
<evidence type="ECO:0000313" key="5">
    <source>
        <dbReference type="Proteomes" id="UP000253950"/>
    </source>
</evidence>
<dbReference type="GO" id="GO:0097367">
    <property type="term" value="F:carbohydrate derivative binding"/>
    <property type="evidence" value="ECO:0007669"/>
    <property type="project" value="InterPro"/>
</dbReference>
<evidence type="ECO:0000313" key="4">
    <source>
        <dbReference type="Proteomes" id="UP000253872"/>
    </source>
</evidence>
<evidence type="ECO:0000313" key="3">
    <source>
        <dbReference type="EMBL" id="RDF11170.1"/>
    </source>
</evidence>
<dbReference type="Gene3D" id="3.40.50.10490">
    <property type="entry name" value="Glucose-6-phosphate isomerase like protein, domain 1"/>
    <property type="match status" value="1"/>
</dbReference>
<comment type="caution">
    <text evidence="2">The sequence shown here is derived from an EMBL/GenBank/DDBJ whole genome shotgun (WGS) entry which is preliminary data.</text>
</comment>
<keyword evidence="5" id="KW-1185">Reference proteome</keyword>
<dbReference type="InterPro" id="IPR046348">
    <property type="entry name" value="SIS_dom_sf"/>
</dbReference>
<dbReference type="InterPro" id="IPR050099">
    <property type="entry name" value="SIS_GmhA/DiaA_subfam"/>
</dbReference>
<dbReference type="CDD" id="cd05006">
    <property type="entry name" value="SIS_GmhA"/>
    <property type="match status" value="1"/>
</dbReference>
<dbReference type="EMBL" id="QEPN01000007">
    <property type="protein sequence ID" value="RDE70590.1"/>
    <property type="molecule type" value="Genomic_DNA"/>
</dbReference>
<evidence type="ECO:0000259" key="1">
    <source>
        <dbReference type="PROSITE" id="PS51464"/>
    </source>
</evidence>
<dbReference type="Pfam" id="PF13580">
    <property type="entry name" value="SIS_2"/>
    <property type="match status" value="1"/>
</dbReference>
<dbReference type="PROSITE" id="PS51464">
    <property type="entry name" value="SIS"/>
    <property type="match status" value="1"/>
</dbReference>
<accession>A0A369YB34</accession>
<dbReference type="RefSeq" id="WP_007525903.1">
    <property type="nucleotide sequence ID" value="NZ_CAURJL010000011.1"/>
</dbReference>
<dbReference type="EMBL" id="QEQG01000005">
    <property type="protein sequence ID" value="RDF11170.1"/>
    <property type="molecule type" value="Genomic_DNA"/>
</dbReference>
<dbReference type="PANTHER" id="PTHR30390:SF6">
    <property type="entry name" value="DNAA INITIATOR-ASSOCIATING PROTEIN DIAA"/>
    <property type="match status" value="1"/>
</dbReference>
<gene>
    <name evidence="3" type="ORF">DPV84_05985</name>
    <name evidence="2" type="ORF">DPV93_08670</name>
</gene>